<dbReference type="SUPFAM" id="SSF50129">
    <property type="entry name" value="GroES-like"/>
    <property type="match status" value="1"/>
</dbReference>
<dbReference type="AlphaFoldDB" id="A0A4U0PZ11"/>
<dbReference type="Pfam" id="PF00107">
    <property type="entry name" value="ADH_zinc_N"/>
    <property type="match status" value="1"/>
</dbReference>
<proteinExistence type="predicted"/>
<organism evidence="4 5">
    <name type="scientific">Chitiniphilus eburneus</name>
    <dbReference type="NCBI Taxonomy" id="2571148"/>
    <lineage>
        <taxon>Bacteria</taxon>
        <taxon>Pseudomonadati</taxon>
        <taxon>Pseudomonadota</taxon>
        <taxon>Betaproteobacteria</taxon>
        <taxon>Neisseriales</taxon>
        <taxon>Chitinibacteraceae</taxon>
        <taxon>Chitiniphilus</taxon>
    </lineage>
</organism>
<dbReference type="InterPro" id="IPR036291">
    <property type="entry name" value="NAD(P)-bd_dom_sf"/>
</dbReference>
<keyword evidence="5" id="KW-1185">Reference proteome</keyword>
<dbReference type="SMART" id="SM00829">
    <property type="entry name" value="PKS_ER"/>
    <property type="match status" value="1"/>
</dbReference>
<keyword evidence="1" id="KW-0521">NADP</keyword>
<dbReference type="InterPro" id="IPR011032">
    <property type="entry name" value="GroES-like_sf"/>
</dbReference>
<dbReference type="InterPro" id="IPR013154">
    <property type="entry name" value="ADH-like_N"/>
</dbReference>
<protein>
    <submittedName>
        <fullName evidence="4">NAD(P)H-quinone oxidoreductase</fullName>
    </submittedName>
</protein>
<comment type="caution">
    <text evidence="4">The sequence shown here is derived from an EMBL/GenBank/DDBJ whole genome shotgun (WGS) entry which is preliminary data.</text>
</comment>
<dbReference type="Gene3D" id="3.40.50.720">
    <property type="entry name" value="NAD(P)-binding Rossmann-like Domain"/>
    <property type="match status" value="1"/>
</dbReference>
<dbReference type="GO" id="GO:0016651">
    <property type="term" value="F:oxidoreductase activity, acting on NAD(P)H"/>
    <property type="evidence" value="ECO:0007669"/>
    <property type="project" value="TreeGrafter"/>
</dbReference>
<evidence type="ECO:0000313" key="5">
    <source>
        <dbReference type="Proteomes" id="UP000310016"/>
    </source>
</evidence>
<dbReference type="CDD" id="cd05276">
    <property type="entry name" value="p53_inducible_oxidoreductase"/>
    <property type="match status" value="1"/>
</dbReference>
<dbReference type="PANTHER" id="PTHR48106">
    <property type="entry name" value="QUINONE OXIDOREDUCTASE PIG3-RELATED"/>
    <property type="match status" value="1"/>
</dbReference>
<reference evidence="4 5" key="1">
    <citation type="submission" date="2019-04" db="EMBL/GenBank/DDBJ databases">
        <title>Chitiniphilus eburnea sp. nov., a novel chitinolytic bacterium isolated from aquaculture sludge.</title>
        <authorList>
            <person name="Sheng M."/>
        </authorList>
    </citation>
    <scope>NUCLEOTIDE SEQUENCE [LARGE SCALE GENOMIC DNA]</scope>
    <source>
        <strain evidence="4 5">HX-2-15</strain>
    </source>
</reference>
<evidence type="ECO:0000256" key="2">
    <source>
        <dbReference type="ARBA" id="ARBA00023002"/>
    </source>
</evidence>
<accession>A0A4U0PZ11</accession>
<gene>
    <name evidence="4" type="ORF">FAZ21_09465</name>
</gene>
<feature type="domain" description="Enoyl reductase (ER)" evidence="3">
    <location>
        <begin position="12"/>
        <end position="320"/>
    </location>
</feature>
<dbReference type="InterPro" id="IPR014189">
    <property type="entry name" value="Quinone_OxRdtase_PIG3"/>
</dbReference>
<dbReference type="NCBIfam" id="TIGR02824">
    <property type="entry name" value="quinone_pig3"/>
    <property type="match status" value="1"/>
</dbReference>
<keyword evidence="2" id="KW-0560">Oxidoreductase</keyword>
<dbReference type="Pfam" id="PF08240">
    <property type="entry name" value="ADH_N"/>
    <property type="match status" value="1"/>
</dbReference>
<dbReference type="Proteomes" id="UP000310016">
    <property type="component" value="Unassembled WGS sequence"/>
</dbReference>
<dbReference type="Gene3D" id="3.90.180.10">
    <property type="entry name" value="Medium-chain alcohol dehydrogenases, catalytic domain"/>
    <property type="match status" value="1"/>
</dbReference>
<dbReference type="InterPro" id="IPR020843">
    <property type="entry name" value="ER"/>
</dbReference>
<evidence type="ECO:0000313" key="4">
    <source>
        <dbReference type="EMBL" id="TJZ73837.1"/>
    </source>
</evidence>
<dbReference type="OrthoDB" id="9780520at2"/>
<evidence type="ECO:0000256" key="1">
    <source>
        <dbReference type="ARBA" id="ARBA00022857"/>
    </source>
</evidence>
<dbReference type="PANTHER" id="PTHR48106:SF8">
    <property type="entry name" value="OS02G0805600 PROTEIN"/>
    <property type="match status" value="1"/>
</dbReference>
<sequence length="324" mass="33520">MPMRAILPPLPGQPLTLGEIERPVPGPGQLLVRVRAAGVNRADLAQAAGSYPPPRGESPVLGLEIAGEVVEVGTAVTQFVMGDPVLGLVAGGGYAEYCLLDASLAVAKPSTLGFEQAASLPEVWLTAWLNLVELGGLHAGTRVLVHAGASGVGSAAIQLAHCHGAWVAATAGGDAKCAWCRELGADLVVDHRTGDFAAEVKAMGEVGLILDTVGGDYLARNQACLGMDGRIVLIGLLRGVQAQANLGLLLVKRQQLIGSTLRALPVARKAEIGAALWPWLLPRLGDGQVRLTLDRVFPLADAAAAHAHVAANHNLGKVVLRLDD</sequence>
<dbReference type="EMBL" id="SUMF01000008">
    <property type="protein sequence ID" value="TJZ73837.1"/>
    <property type="molecule type" value="Genomic_DNA"/>
</dbReference>
<dbReference type="InterPro" id="IPR013149">
    <property type="entry name" value="ADH-like_C"/>
</dbReference>
<dbReference type="SUPFAM" id="SSF51735">
    <property type="entry name" value="NAD(P)-binding Rossmann-fold domains"/>
    <property type="match status" value="1"/>
</dbReference>
<name>A0A4U0PZ11_9NEIS</name>
<dbReference type="GO" id="GO:0070402">
    <property type="term" value="F:NADPH binding"/>
    <property type="evidence" value="ECO:0007669"/>
    <property type="project" value="TreeGrafter"/>
</dbReference>
<evidence type="ECO:0000259" key="3">
    <source>
        <dbReference type="SMART" id="SM00829"/>
    </source>
</evidence>